<comment type="pathway">
    <text evidence="2">Protein modification; protein ubiquitination.</text>
</comment>
<keyword evidence="6" id="KW-0479">Metal-binding</keyword>
<dbReference type="EMBL" id="VTPC01082829">
    <property type="protein sequence ID" value="KAF2887564.1"/>
    <property type="molecule type" value="Genomic_DNA"/>
</dbReference>
<dbReference type="InterPro" id="IPR008974">
    <property type="entry name" value="TRAF-like"/>
</dbReference>
<dbReference type="PANTHER" id="PTHR45877">
    <property type="entry name" value="E3 UBIQUITIN-PROTEIN LIGASE SIAH2"/>
    <property type="match status" value="1"/>
</dbReference>
<evidence type="ECO:0000256" key="9">
    <source>
        <dbReference type="ARBA" id="ARBA00022833"/>
    </source>
</evidence>
<sequence>MDLSVVNKVPVTLEELSHITGGELIYRIFVSPNLVCKKCSKFLYPPITLVAGVGNFCGFCSDAQILAVGIRNSALETVLKILPIPCRNSSRGCPSVVEFSKTEDHLPICIFRDYCCPLKLYNKCQWEGGLSELLSHSLEKHADFAIRGKGTYVKKFTLAVNITYNNDIVKLLYAGNDTFILRVKCDTEASTLQFMLYYTGRAEELSNLSYNIYYGMCNQVYSTPIRAILHDTEFTKDVDERQTLTIDLTFTKQLVNNILLTSIVRIVSQTTDHNEQPSDDSLEHISCFICNIPVAEGLSEQSAPNPCALESLCSTCKGDFNTTSKYKIRKYRKTKRSRLLRRRIPTRRLKLYTCIMHRCPWKGVYSSIIAHLQNKHKRIISFKNCMDTTIKMHVDSVRCIVAYGQIFCVSYSDLEEVQCMQCAVQVLAPRNIAKNYKYKITVLDSRNEHRTYVRNEICQSMLCNNDDDLLSCVYIPYEILDQYSLNGKFPTQCRVMRLTDCVM</sequence>
<dbReference type="GO" id="GO:0043161">
    <property type="term" value="P:proteasome-mediated ubiquitin-dependent protein catabolic process"/>
    <property type="evidence" value="ECO:0007669"/>
    <property type="project" value="TreeGrafter"/>
</dbReference>
<organism evidence="12 13">
    <name type="scientific">Ignelater luminosus</name>
    <name type="common">Cucubano</name>
    <name type="synonym">Pyrophorus luminosus</name>
    <dbReference type="NCBI Taxonomy" id="2038154"/>
    <lineage>
        <taxon>Eukaryota</taxon>
        <taxon>Metazoa</taxon>
        <taxon>Ecdysozoa</taxon>
        <taxon>Arthropoda</taxon>
        <taxon>Hexapoda</taxon>
        <taxon>Insecta</taxon>
        <taxon>Pterygota</taxon>
        <taxon>Neoptera</taxon>
        <taxon>Endopterygota</taxon>
        <taxon>Coleoptera</taxon>
        <taxon>Polyphaga</taxon>
        <taxon>Elateriformia</taxon>
        <taxon>Elateroidea</taxon>
        <taxon>Elateridae</taxon>
        <taxon>Agrypninae</taxon>
        <taxon>Pyrophorini</taxon>
        <taxon>Ignelater</taxon>
    </lineage>
</organism>
<reference evidence="12" key="1">
    <citation type="submission" date="2019-08" db="EMBL/GenBank/DDBJ databases">
        <title>The genome of the North American firefly Photinus pyralis.</title>
        <authorList>
            <consortium name="Photinus pyralis genome working group"/>
            <person name="Fallon T.R."/>
            <person name="Sander Lower S.E."/>
            <person name="Weng J.-K."/>
        </authorList>
    </citation>
    <scope>NUCLEOTIDE SEQUENCE</scope>
    <source>
        <strain evidence="12">TRF0915ILg1</strain>
        <tissue evidence="12">Whole body</tissue>
    </source>
</reference>
<comment type="caution">
    <text evidence="12">The sequence shown here is derived from an EMBL/GenBank/DDBJ whole genome shotgun (WGS) entry which is preliminary data.</text>
</comment>
<dbReference type="Pfam" id="PF21361">
    <property type="entry name" value="Sina_ZnF"/>
    <property type="match status" value="1"/>
</dbReference>
<evidence type="ECO:0000256" key="10">
    <source>
        <dbReference type="PROSITE-ProRule" id="PRU00455"/>
    </source>
</evidence>
<dbReference type="GO" id="GO:0008270">
    <property type="term" value="F:zinc ion binding"/>
    <property type="evidence" value="ECO:0007669"/>
    <property type="project" value="UniProtKB-KW"/>
</dbReference>
<evidence type="ECO:0000256" key="8">
    <source>
        <dbReference type="ARBA" id="ARBA00022786"/>
    </source>
</evidence>
<dbReference type="Proteomes" id="UP000801492">
    <property type="component" value="Unassembled WGS sequence"/>
</dbReference>
<dbReference type="OrthoDB" id="620422at2759"/>
<dbReference type="SUPFAM" id="SSF49599">
    <property type="entry name" value="TRAF domain-like"/>
    <property type="match status" value="2"/>
</dbReference>
<evidence type="ECO:0000256" key="2">
    <source>
        <dbReference type="ARBA" id="ARBA00004906"/>
    </source>
</evidence>
<name>A0A8K0G686_IGNLU</name>
<dbReference type="GO" id="GO:0005737">
    <property type="term" value="C:cytoplasm"/>
    <property type="evidence" value="ECO:0007669"/>
    <property type="project" value="TreeGrafter"/>
</dbReference>
<dbReference type="Gene3D" id="3.30.40.10">
    <property type="entry name" value="Zinc/RING finger domain, C3HC4 (zinc finger)"/>
    <property type="match status" value="1"/>
</dbReference>
<dbReference type="PROSITE" id="PS51081">
    <property type="entry name" value="ZF_SIAH"/>
    <property type="match status" value="1"/>
</dbReference>
<comment type="similarity">
    <text evidence="3">Belongs to the SINA (Seven in absentia) family.</text>
</comment>
<dbReference type="GO" id="GO:0061630">
    <property type="term" value="F:ubiquitin protein ligase activity"/>
    <property type="evidence" value="ECO:0007669"/>
    <property type="project" value="UniProtKB-EC"/>
</dbReference>
<evidence type="ECO:0000256" key="1">
    <source>
        <dbReference type="ARBA" id="ARBA00000900"/>
    </source>
</evidence>
<evidence type="ECO:0000313" key="12">
    <source>
        <dbReference type="EMBL" id="KAF2887564.1"/>
    </source>
</evidence>
<dbReference type="InterPro" id="IPR013010">
    <property type="entry name" value="Znf_SIAH"/>
</dbReference>
<dbReference type="InterPro" id="IPR013083">
    <property type="entry name" value="Znf_RING/FYVE/PHD"/>
</dbReference>
<gene>
    <name evidence="12" type="ORF">ILUMI_18609</name>
</gene>
<dbReference type="FunFam" id="3.30.40.10:FF:000041">
    <property type="entry name" value="E3 ubiquitin-protein ligase SINAT3"/>
    <property type="match status" value="1"/>
</dbReference>
<keyword evidence="7 10" id="KW-0863">Zinc-finger</keyword>
<evidence type="ECO:0000256" key="7">
    <source>
        <dbReference type="ARBA" id="ARBA00022771"/>
    </source>
</evidence>
<evidence type="ECO:0000256" key="5">
    <source>
        <dbReference type="ARBA" id="ARBA00022679"/>
    </source>
</evidence>
<dbReference type="GO" id="GO:0016567">
    <property type="term" value="P:protein ubiquitination"/>
    <property type="evidence" value="ECO:0007669"/>
    <property type="project" value="UniProtKB-UniPathway"/>
</dbReference>
<evidence type="ECO:0000313" key="13">
    <source>
        <dbReference type="Proteomes" id="UP000801492"/>
    </source>
</evidence>
<keyword evidence="8" id="KW-0833">Ubl conjugation pathway</keyword>
<accession>A0A8K0G686</accession>
<dbReference type="UniPathway" id="UPA00143"/>
<dbReference type="InterPro" id="IPR004162">
    <property type="entry name" value="SINA-like_animal"/>
</dbReference>
<evidence type="ECO:0000256" key="6">
    <source>
        <dbReference type="ARBA" id="ARBA00022723"/>
    </source>
</evidence>
<dbReference type="GO" id="GO:0031624">
    <property type="term" value="F:ubiquitin conjugating enzyme binding"/>
    <property type="evidence" value="ECO:0007669"/>
    <property type="project" value="TreeGrafter"/>
</dbReference>
<dbReference type="AlphaFoldDB" id="A0A8K0G686"/>
<keyword evidence="9" id="KW-0862">Zinc</keyword>
<evidence type="ECO:0000256" key="3">
    <source>
        <dbReference type="ARBA" id="ARBA00009119"/>
    </source>
</evidence>
<protein>
    <recommendedName>
        <fullName evidence="4">RING-type E3 ubiquitin transferase</fullName>
        <ecNumber evidence="4">2.3.2.27</ecNumber>
    </recommendedName>
</protein>
<evidence type="ECO:0000256" key="4">
    <source>
        <dbReference type="ARBA" id="ARBA00012483"/>
    </source>
</evidence>
<evidence type="ECO:0000259" key="11">
    <source>
        <dbReference type="PROSITE" id="PS51081"/>
    </source>
</evidence>
<feature type="domain" description="SIAH-type" evidence="11">
    <location>
        <begin position="81"/>
        <end position="142"/>
    </location>
</feature>
<proteinExistence type="inferred from homology"/>
<keyword evidence="13" id="KW-1185">Reference proteome</keyword>
<dbReference type="EC" id="2.3.2.27" evidence="4"/>
<dbReference type="Gene3D" id="2.60.210.10">
    <property type="entry name" value="Apoptosis, Tumor Necrosis Factor Receptor Associated Protein 2, Chain A"/>
    <property type="match status" value="1"/>
</dbReference>
<keyword evidence="5" id="KW-0808">Transferase</keyword>
<comment type="catalytic activity">
    <reaction evidence="1">
        <text>S-ubiquitinyl-[E2 ubiquitin-conjugating enzyme]-L-cysteine + [acceptor protein]-L-lysine = [E2 ubiquitin-conjugating enzyme]-L-cysteine + N(6)-ubiquitinyl-[acceptor protein]-L-lysine.</text>
        <dbReference type="EC" id="2.3.2.27"/>
    </reaction>
</comment>
<dbReference type="PANTHER" id="PTHR45877:SF2">
    <property type="entry name" value="E3 UBIQUITIN-PROTEIN LIGASE SINA-RELATED"/>
    <property type="match status" value="1"/>
</dbReference>